<dbReference type="InterPro" id="IPR005475">
    <property type="entry name" value="Transketolase-like_Pyr-bd"/>
</dbReference>
<comment type="caution">
    <text evidence="11">The sequence shown here is derived from an EMBL/GenBank/DDBJ whole genome shotgun (WGS) entry which is preliminary data.</text>
</comment>
<dbReference type="AlphaFoldDB" id="A0ABD3NWH4"/>
<dbReference type="Gene3D" id="1.10.287.1150">
    <property type="entry name" value="TPP helical domain"/>
    <property type="match status" value="1"/>
</dbReference>
<evidence type="ECO:0000313" key="11">
    <source>
        <dbReference type="EMBL" id="KAL3780094.1"/>
    </source>
</evidence>
<evidence type="ECO:0000256" key="4">
    <source>
        <dbReference type="ARBA" id="ARBA00023002"/>
    </source>
</evidence>
<dbReference type="NCBIfam" id="NF006914">
    <property type="entry name" value="PRK09404.1"/>
    <property type="match status" value="1"/>
</dbReference>
<reference evidence="11 12" key="1">
    <citation type="submission" date="2024-10" db="EMBL/GenBank/DDBJ databases">
        <title>Updated reference genomes for cyclostephanoid diatoms.</title>
        <authorList>
            <person name="Roberts W.R."/>
            <person name="Alverson A.J."/>
        </authorList>
    </citation>
    <scope>NUCLEOTIDE SEQUENCE [LARGE SCALE GENOMIC DNA]</scope>
    <source>
        <strain evidence="11 12">AJA010-31</strain>
    </source>
</reference>
<dbReference type="PANTHER" id="PTHR23152:SF4">
    <property type="entry name" value="2-OXOADIPATE DEHYDROGENASE COMPLEX COMPONENT E1"/>
    <property type="match status" value="1"/>
</dbReference>
<dbReference type="Pfam" id="PF16870">
    <property type="entry name" value="OxoGdeHyase_C"/>
    <property type="match status" value="1"/>
</dbReference>
<dbReference type="SMART" id="SM00861">
    <property type="entry name" value="Transket_pyr"/>
    <property type="match status" value="1"/>
</dbReference>
<organism evidence="11 12">
    <name type="scientific">Cyclotella atomus</name>
    <dbReference type="NCBI Taxonomy" id="382360"/>
    <lineage>
        <taxon>Eukaryota</taxon>
        <taxon>Sar</taxon>
        <taxon>Stramenopiles</taxon>
        <taxon>Ochrophyta</taxon>
        <taxon>Bacillariophyta</taxon>
        <taxon>Coscinodiscophyceae</taxon>
        <taxon>Thalassiosirophycidae</taxon>
        <taxon>Stephanodiscales</taxon>
        <taxon>Stephanodiscaceae</taxon>
        <taxon>Cyclotella</taxon>
    </lineage>
</organism>
<dbReference type="Proteomes" id="UP001530400">
    <property type="component" value="Unassembled WGS sequence"/>
</dbReference>
<dbReference type="InterPro" id="IPR031717">
    <property type="entry name" value="ODO-1/KGD_C"/>
</dbReference>
<evidence type="ECO:0000256" key="1">
    <source>
        <dbReference type="ARBA" id="ARBA00001964"/>
    </source>
</evidence>
<dbReference type="InterPro" id="IPR042179">
    <property type="entry name" value="KGD_C_sf"/>
</dbReference>
<feature type="compositionally biased region" description="Basic and acidic residues" evidence="9">
    <location>
        <begin position="1"/>
        <end position="15"/>
    </location>
</feature>
<comment type="function">
    <text evidence="6">The 2-oxoglutarate dehydrogenase complex catalyzes the overall conversion of 2-oxoglutarate to succinyl-CoA and CO(2). It contains multiple copies of three enzymatic components: 2-oxoglutarate dehydrogenase (E1), dihydrolipoamide succinyltransferase (E2) and lipoamide dehydrogenase (E3).</text>
</comment>
<name>A0ABD3NWH4_9STRA</name>
<comment type="cofactor">
    <cofactor evidence="1">
        <name>thiamine diphosphate</name>
        <dbReference type="ChEBI" id="CHEBI:58937"/>
    </cofactor>
</comment>
<feature type="region of interest" description="Disordered" evidence="9">
    <location>
        <begin position="1"/>
        <end position="25"/>
    </location>
</feature>
<sequence>LLKVTAHDRRHDDHSGSGINRHRPFSSQAANDSFLSASSALYVESMLEQYEADPNSVPESWRAYFESRDDGASLHFHQPTVLVSSIKSSAGGPQTSNAVLPSDSLGVAHLIRAYQVNGHRSANLDPLGLHANESFPSRPGNARSKLDLDEMDGRQLAKTLTVGFHGFDPSSDMDRELNFKGVHTGGNKGKTSEASFLEDLTSMPGKVTLRKVVERLQQTYCGTIGVEYMHIGSVEQCNWIRERVEHPSFLECDKEKKVHIFERLCFADTFENFLASKFNTTKRFGLDGGEAIIPALKDAIDRASELGAHSFIIGMPHRGRLNVLANVMRKPMTTIFSEFQGTHYDEAKFIKMKEDWGSSGDVKYHLGSSMDRTYPDGRKIHLSLLANPCELLPSCFDLTIFAILTPCPCSLTQPCYAAHLECVNPVVLGKARAKQFYCGDTEEDMRNVVPILLHGDAAFAGQGVVYETMQLMGVDDFKVGGTIHVIVNNQIGFTTNPINSRSTPYASDLGKAFNCPIFHCNGDDPVAVSRCLETAIEWRHEWGTDVIIDMICYRRNGHNELDQPMFTQPKLYKAITRHPSTLDIFEKRLIEEGTMTKEEAQEIRDFTLQSYEADLKASKTYEPKPEDWLSSKWSGFKSPRQHSRIRPTGVDIETLRYIGKKAGEVPEGFKIHRQMGKIFQARQKMAEEGKEIDWGLAEAMAFGSLLIEGNHVRLTGQDVQRGTFSHRHAVVKDQNTEEEYTPLNSLARMLSMSAPLEELRLPDTQAKLIVRNSILSEFAVLGFEHGYSLENPNALILWEAQFGDFVNGAQVMLDQFIAAGEDKWLRQSGLVMLLPHGYDGQGAEHSSCRVERYLQMMEEDPHHVPSMGKDERTQIQKTNWQIVNCSTPANYFHCLRRQIHRDFRKPLIVVSPKNLLRLKRCVSSLDDMGPGTIFHRAFDEADERISSNPDKVKTLVFCTGQIYYELLTEREKQDRDDVAIVRLEQIAPFAFDKVALYCSKYDNAEVVWAQQEPKLLKTDQFLCIRNMGAYSYISPRLMTATRELNKNEKRARYVGRMVSSAPATGMSKIHKKEYNDILMGIFGQIAE</sequence>
<evidence type="ECO:0000256" key="3">
    <source>
        <dbReference type="ARBA" id="ARBA00012280"/>
    </source>
</evidence>
<evidence type="ECO:0000256" key="8">
    <source>
        <dbReference type="ARBA" id="ARBA00042984"/>
    </source>
</evidence>
<dbReference type="Pfam" id="PF16078">
    <property type="entry name" value="2-oxogl_dehyd_N"/>
    <property type="match status" value="1"/>
</dbReference>
<evidence type="ECO:0000259" key="10">
    <source>
        <dbReference type="SMART" id="SM00861"/>
    </source>
</evidence>
<evidence type="ECO:0000256" key="5">
    <source>
        <dbReference type="ARBA" id="ARBA00023052"/>
    </source>
</evidence>
<keyword evidence="12" id="KW-1185">Reference proteome</keyword>
<evidence type="ECO:0000313" key="12">
    <source>
        <dbReference type="Proteomes" id="UP001530400"/>
    </source>
</evidence>
<feature type="non-terminal residue" evidence="11">
    <location>
        <position position="1"/>
    </location>
</feature>
<evidence type="ECO:0000256" key="7">
    <source>
        <dbReference type="ARBA" id="ARBA00040267"/>
    </source>
</evidence>
<dbReference type="EC" id="1.2.4.2" evidence="3"/>
<dbReference type="EMBL" id="JALLPJ020000906">
    <property type="protein sequence ID" value="KAL3780094.1"/>
    <property type="molecule type" value="Genomic_DNA"/>
</dbReference>
<dbReference type="GO" id="GO:0004591">
    <property type="term" value="F:oxoglutarate dehydrogenase (succinyl-transferring) activity"/>
    <property type="evidence" value="ECO:0007669"/>
    <property type="project" value="UniProtKB-EC"/>
</dbReference>
<keyword evidence="4" id="KW-0560">Oxidoreductase</keyword>
<dbReference type="SUPFAM" id="SSF52518">
    <property type="entry name" value="Thiamin diphosphate-binding fold (THDP-binding)"/>
    <property type="match status" value="2"/>
</dbReference>
<evidence type="ECO:0000256" key="2">
    <source>
        <dbReference type="ARBA" id="ARBA00006936"/>
    </source>
</evidence>
<keyword evidence="5" id="KW-0786">Thiamine pyrophosphate</keyword>
<protein>
    <recommendedName>
        <fullName evidence="7">2-oxoglutarate dehydrogenase, mitochondrial</fullName>
        <ecNumber evidence="3">1.2.4.2</ecNumber>
    </recommendedName>
    <alternativeName>
        <fullName evidence="8">2-oxoglutarate dehydrogenase complex component E1</fullName>
    </alternativeName>
</protein>
<dbReference type="Gene3D" id="3.40.50.12470">
    <property type="match status" value="1"/>
</dbReference>
<dbReference type="Gene3D" id="3.40.50.970">
    <property type="match status" value="2"/>
</dbReference>
<dbReference type="Pfam" id="PF00676">
    <property type="entry name" value="E1_dh"/>
    <property type="match status" value="1"/>
</dbReference>
<dbReference type="Gene3D" id="3.40.50.11610">
    <property type="entry name" value="Multifunctional 2-oxoglutarate metabolism enzyme, C-terminal domain"/>
    <property type="match status" value="1"/>
</dbReference>
<dbReference type="InterPro" id="IPR029061">
    <property type="entry name" value="THDP-binding"/>
</dbReference>
<dbReference type="FunFam" id="3.40.50.12470:FF:000003">
    <property type="entry name" value="2-oxoglutarate dehydrogenase E1 component"/>
    <property type="match status" value="1"/>
</dbReference>
<proteinExistence type="inferred from homology"/>
<evidence type="ECO:0000256" key="6">
    <source>
        <dbReference type="ARBA" id="ARBA00037426"/>
    </source>
</evidence>
<dbReference type="Pfam" id="PF02779">
    <property type="entry name" value="Transket_pyr"/>
    <property type="match status" value="1"/>
</dbReference>
<dbReference type="InterPro" id="IPR032106">
    <property type="entry name" value="2-oxogl_dehyd_N"/>
</dbReference>
<dbReference type="PANTHER" id="PTHR23152">
    <property type="entry name" value="2-OXOGLUTARATE DEHYDROGENASE"/>
    <property type="match status" value="1"/>
</dbReference>
<evidence type="ECO:0000256" key="9">
    <source>
        <dbReference type="SAM" id="MobiDB-lite"/>
    </source>
</evidence>
<feature type="domain" description="Transketolase-like pyrimidine-binding" evidence="10">
    <location>
        <begin position="692"/>
        <end position="918"/>
    </location>
</feature>
<dbReference type="PIRSF" id="PIRSF000157">
    <property type="entry name" value="Oxoglu_dh_E1"/>
    <property type="match status" value="1"/>
</dbReference>
<gene>
    <name evidence="11" type="ORF">ACHAWO_002184</name>
</gene>
<comment type="similarity">
    <text evidence="2">Belongs to the alpha-ketoglutarate dehydrogenase family.</text>
</comment>
<accession>A0ABD3NWH4</accession>
<dbReference type="InterPro" id="IPR001017">
    <property type="entry name" value="DH_E1"/>
</dbReference>
<dbReference type="CDD" id="cd02016">
    <property type="entry name" value="TPP_E1_OGDC_like"/>
    <property type="match status" value="1"/>
</dbReference>
<dbReference type="InterPro" id="IPR011603">
    <property type="entry name" value="2oxoglutarate_DH_E1"/>
</dbReference>